<keyword evidence="6 15" id="KW-0547">Nucleotide-binding</keyword>
<evidence type="ECO:0000259" key="17">
    <source>
        <dbReference type="PROSITE" id="PS50011"/>
    </source>
</evidence>
<dbReference type="EC" id="2.7.11.22" evidence="2"/>
<dbReference type="FunFam" id="1.10.510.10:FF:000281">
    <property type="entry name" value="Cyclin-dependent kinase 2"/>
    <property type="match status" value="1"/>
</dbReference>
<dbReference type="PANTHER" id="PTHR24056:SF254">
    <property type="entry name" value="CYCLIN-DEPENDENT KINASE 2"/>
    <property type="match status" value="1"/>
</dbReference>
<dbReference type="GO" id="GO:0007165">
    <property type="term" value="P:signal transduction"/>
    <property type="evidence" value="ECO:0007669"/>
    <property type="project" value="TreeGrafter"/>
</dbReference>
<name>A0A5A8CIX1_CAFRO</name>
<comment type="catalytic activity">
    <reaction evidence="14">
        <text>L-seryl-[protein] + ATP = O-phospho-L-seryl-[protein] + ADP + H(+)</text>
        <dbReference type="Rhea" id="RHEA:17989"/>
        <dbReference type="Rhea" id="RHEA-COMP:9863"/>
        <dbReference type="Rhea" id="RHEA-COMP:11604"/>
        <dbReference type="ChEBI" id="CHEBI:15378"/>
        <dbReference type="ChEBI" id="CHEBI:29999"/>
        <dbReference type="ChEBI" id="CHEBI:30616"/>
        <dbReference type="ChEBI" id="CHEBI:83421"/>
        <dbReference type="ChEBI" id="CHEBI:456216"/>
        <dbReference type="EC" id="2.7.11.22"/>
    </reaction>
</comment>
<evidence type="ECO:0000256" key="2">
    <source>
        <dbReference type="ARBA" id="ARBA00012425"/>
    </source>
</evidence>
<dbReference type="PROSITE" id="PS50011">
    <property type="entry name" value="PROTEIN_KINASE_DOM"/>
    <property type="match status" value="1"/>
</dbReference>
<protein>
    <recommendedName>
        <fullName evidence="10">Cyclin-dependent kinase 2 homolog</fullName>
        <ecNumber evidence="2">2.7.11.22</ecNumber>
    </recommendedName>
    <alternativeName>
        <fullName evidence="11">Cell division control protein 2 homolog</fullName>
    </alternativeName>
    <alternativeName>
        <fullName evidence="12">cdc2-related kinase 2</fullName>
    </alternativeName>
</protein>
<dbReference type="CDD" id="cd07829">
    <property type="entry name" value="STKc_CDK_like"/>
    <property type="match status" value="1"/>
</dbReference>
<dbReference type="AlphaFoldDB" id="A0A5A8CIX1"/>
<dbReference type="PROSITE" id="PS00107">
    <property type="entry name" value="PROTEIN_KINASE_ATP"/>
    <property type="match status" value="1"/>
</dbReference>
<feature type="domain" description="Protein kinase" evidence="17">
    <location>
        <begin position="9"/>
        <end position="295"/>
    </location>
</feature>
<dbReference type="PANTHER" id="PTHR24056">
    <property type="entry name" value="CELL DIVISION PROTEIN KINASE"/>
    <property type="match status" value="1"/>
</dbReference>
<organism evidence="18 20">
    <name type="scientific">Cafeteria roenbergensis</name>
    <name type="common">Marine flagellate</name>
    <dbReference type="NCBI Taxonomy" id="33653"/>
    <lineage>
        <taxon>Eukaryota</taxon>
        <taxon>Sar</taxon>
        <taxon>Stramenopiles</taxon>
        <taxon>Bigyra</taxon>
        <taxon>Opalozoa</taxon>
        <taxon>Bicosoecida</taxon>
        <taxon>Cafeteriaceae</taxon>
        <taxon>Cafeteria</taxon>
    </lineage>
</organism>
<keyword evidence="7" id="KW-0418">Kinase</keyword>
<comment type="subunit">
    <text evidence="9">May form a complex composed of at least the catalytic subunit CRK2 and a cyclin.</text>
</comment>
<comment type="catalytic activity">
    <reaction evidence="13">
        <text>L-threonyl-[protein] + ATP = O-phospho-L-threonyl-[protein] + ADP + H(+)</text>
        <dbReference type="Rhea" id="RHEA:46608"/>
        <dbReference type="Rhea" id="RHEA-COMP:11060"/>
        <dbReference type="Rhea" id="RHEA-COMP:11605"/>
        <dbReference type="ChEBI" id="CHEBI:15378"/>
        <dbReference type="ChEBI" id="CHEBI:30013"/>
        <dbReference type="ChEBI" id="CHEBI:30616"/>
        <dbReference type="ChEBI" id="CHEBI:61977"/>
        <dbReference type="ChEBI" id="CHEBI:456216"/>
        <dbReference type="EC" id="2.7.11.22"/>
    </reaction>
</comment>
<keyword evidence="5" id="KW-0808">Transferase</keyword>
<dbReference type="Gene3D" id="3.30.200.20">
    <property type="entry name" value="Phosphorylase Kinase, domain 1"/>
    <property type="match status" value="1"/>
</dbReference>
<dbReference type="GO" id="GO:0010389">
    <property type="term" value="P:regulation of G2/M transition of mitotic cell cycle"/>
    <property type="evidence" value="ECO:0007669"/>
    <property type="project" value="TreeGrafter"/>
</dbReference>
<dbReference type="Pfam" id="PF00069">
    <property type="entry name" value="Pkinase"/>
    <property type="match status" value="1"/>
</dbReference>
<evidence type="ECO:0000313" key="21">
    <source>
        <dbReference type="Proteomes" id="UP000325113"/>
    </source>
</evidence>
<evidence type="ECO:0000256" key="8">
    <source>
        <dbReference type="ARBA" id="ARBA00022840"/>
    </source>
</evidence>
<dbReference type="Proteomes" id="UP000325113">
    <property type="component" value="Unassembled WGS sequence"/>
</dbReference>
<evidence type="ECO:0000313" key="20">
    <source>
        <dbReference type="Proteomes" id="UP000323011"/>
    </source>
</evidence>
<evidence type="ECO:0000256" key="12">
    <source>
        <dbReference type="ARBA" id="ARBA00042858"/>
    </source>
</evidence>
<dbReference type="InterPro" id="IPR008271">
    <property type="entry name" value="Ser/Thr_kinase_AS"/>
</dbReference>
<evidence type="ECO:0000256" key="4">
    <source>
        <dbReference type="ARBA" id="ARBA00022553"/>
    </source>
</evidence>
<dbReference type="InterPro" id="IPR050108">
    <property type="entry name" value="CDK"/>
</dbReference>
<dbReference type="OMA" id="PDETKWP"/>
<sequence>MASTLEDRYEKLEKVGEGTYGKVYRAEDRENGDMCALKQCKIELEEEGIPSTALREIALLKELHHPNIVHLRDVEHSGGRLHLVFEWVDRDLKRYMDKLRRKPVLEMMDIKLVKSYMYQLVRGMDFCHRRGIMHRDLKPQNLLVSKDGVLKIADFGLSRAFMIPVRAYTHEVVTLWYRAPEILLGQKAYAPAVDMWSVGAIFAEMVNRHPLWPADCEFDELARIFRTLGTPTETTWPGVSKLPDWNDSFGSWPRKPLHKVCPRLDANGLDLLAKLLAYDPAKRLTARDAMAHPWFDDLDKASV</sequence>
<evidence type="ECO:0000256" key="5">
    <source>
        <dbReference type="ARBA" id="ARBA00022679"/>
    </source>
</evidence>
<feature type="binding site" evidence="15">
    <location>
        <position position="38"/>
    </location>
    <ligand>
        <name>ATP</name>
        <dbReference type="ChEBI" id="CHEBI:30616"/>
    </ligand>
</feature>
<evidence type="ECO:0000256" key="9">
    <source>
        <dbReference type="ARBA" id="ARBA00038543"/>
    </source>
</evidence>
<dbReference type="GO" id="GO:0005737">
    <property type="term" value="C:cytoplasm"/>
    <property type="evidence" value="ECO:0007669"/>
    <property type="project" value="TreeGrafter"/>
</dbReference>
<dbReference type="SMART" id="SM00220">
    <property type="entry name" value="S_TKc"/>
    <property type="match status" value="1"/>
</dbReference>
<dbReference type="GO" id="GO:0004693">
    <property type="term" value="F:cyclin-dependent protein serine/threonine kinase activity"/>
    <property type="evidence" value="ECO:0007669"/>
    <property type="project" value="UniProtKB-EC"/>
</dbReference>
<dbReference type="EMBL" id="VLTN01000018">
    <property type="protein sequence ID" value="KAA0153015.1"/>
    <property type="molecule type" value="Genomic_DNA"/>
</dbReference>
<keyword evidence="3 16" id="KW-0723">Serine/threonine-protein kinase</keyword>
<dbReference type="GO" id="GO:0000082">
    <property type="term" value="P:G1/S transition of mitotic cell cycle"/>
    <property type="evidence" value="ECO:0007669"/>
    <property type="project" value="TreeGrafter"/>
</dbReference>
<dbReference type="Proteomes" id="UP000323011">
    <property type="component" value="Unassembled WGS sequence"/>
</dbReference>
<dbReference type="FunFam" id="3.30.200.20:FF:000375">
    <property type="entry name" value="Cell division related protein kinase 2"/>
    <property type="match status" value="1"/>
</dbReference>
<dbReference type="InterPro" id="IPR011009">
    <property type="entry name" value="Kinase-like_dom_sf"/>
</dbReference>
<dbReference type="GO" id="GO:0005524">
    <property type="term" value="F:ATP binding"/>
    <property type="evidence" value="ECO:0007669"/>
    <property type="project" value="UniProtKB-UniRule"/>
</dbReference>
<evidence type="ECO:0000256" key="1">
    <source>
        <dbReference type="ARBA" id="ARBA00006485"/>
    </source>
</evidence>
<keyword evidence="8 15" id="KW-0067">ATP-binding</keyword>
<evidence type="ECO:0000256" key="15">
    <source>
        <dbReference type="PROSITE-ProRule" id="PRU10141"/>
    </source>
</evidence>
<dbReference type="SUPFAM" id="SSF56112">
    <property type="entry name" value="Protein kinase-like (PK-like)"/>
    <property type="match status" value="1"/>
</dbReference>
<reference evidence="20 21" key="1">
    <citation type="submission" date="2019-07" db="EMBL/GenBank/DDBJ databases">
        <title>Genomes of Cafeteria roenbergensis.</title>
        <authorList>
            <person name="Fischer M.G."/>
            <person name="Hackl T."/>
            <person name="Roman M."/>
        </authorList>
    </citation>
    <scope>NUCLEOTIDE SEQUENCE [LARGE SCALE GENOMIC DNA]</scope>
    <source>
        <strain evidence="18 20">BVI</strain>
        <strain evidence="19 21">Cflag</strain>
    </source>
</reference>
<dbReference type="EMBL" id="VLTM01000037">
    <property type="protein sequence ID" value="KAA0161298.1"/>
    <property type="molecule type" value="Genomic_DNA"/>
</dbReference>
<dbReference type="GO" id="GO:0005634">
    <property type="term" value="C:nucleus"/>
    <property type="evidence" value="ECO:0007669"/>
    <property type="project" value="TreeGrafter"/>
</dbReference>
<dbReference type="PROSITE" id="PS00108">
    <property type="entry name" value="PROTEIN_KINASE_ST"/>
    <property type="match status" value="1"/>
</dbReference>
<keyword evidence="20" id="KW-1185">Reference proteome</keyword>
<evidence type="ECO:0000256" key="6">
    <source>
        <dbReference type="ARBA" id="ARBA00022741"/>
    </source>
</evidence>
<evidence type="ECO:0000256" key="11">
    <source>
        <dbReference type="ARBA" id="ARBA00041902"/>
    </source>
</evidence>
<dbReference type="GO" id="GO:0000307">
    <property type="term" value="C:cyclin-dependent protein kinase holoenzyme complex"/>
    <property type="evidence" value="ECO:0007669"/>
    <property type="project" value="TreeGrafter"/>
</dbReference>
<dbReference type="GO" id="GO:0030332">
    <property type="term" value="F:cyclin binding"/>
    <property type="evidence" value="ECO:0007669"/>
    <property type="project" value="TreeGrafter"/>
</dbReference>
<evidence type="ECO:0000256" key="7">
    <source>
        <dbReference type="ARBA" id="ARBA00022777"/>
    </source>
</evidence>
<dbReference type="InterPro" id="IPR017441">
    <property type="entry name" value="Protein_kinase_ATP_BS"/>
</dbReference>
<evidence type="ECO:0000313" key="19">
    <source>
        <dbReference type="EMBL" id="KAA0161298.1"/>
    </source>
</evidence>
<accession>A0A5A8CIX1</accession>
<evidence type="ECO:0000256" key="10">
    <source>
        <dbReference type="ARBA" id="ARBA00039612"/>
    </source>
</evidence>
<comment type="caution">
    <text evidence="18">The sequence shown here is derived from an EMBL/GenBank/DDBJ whole genome shotgun (WGS) entry which is preliminary data.</text>
</comment>
<keyword evidence="4" id="KW-0597">Phosphoprotein</keyword>
<dbReference type="InterPro" id="IPR000719">
    <property type="entry name" value="Prot_kinase_dom"/>
</dbReference>
<evidence type="ECO:0000256" key="16">
    <source>
        <dbReference type="RuleBase" id="RU000304"/>
    </source>
</evidence>
<proteinExistence type="inferred from homology"/>
<evidence type="ECO:0000256" key="14">
    <source>
        <dbReference type="ARBA" id="ARBA00048367"/>
    </source>
</evidence>
<gene>
    <name evidence="18" type="ORF">FNF29_03535</name>
    <name evidence="19" type="ORF">FNF31_03912</name>
</gene>
<evidence type="ECO:0000313" key="18">
    <source>
        <dbReference type="EMBL" id="KAA0153015.1"/>
    </source>
</evidence>
<evidence type="ECO:0000256" key="3">
    <source>
        <dbReference type="ARBA" id="ARBA00022527"/>
    </source>
</evidence>
<dbReference type="GO" id="GO:0010468">
    <property type="term" value="P:regulation of gene expression"/>
    <property type="evidence" value="ECO:0007669"/>
    <property type="project" value="TreeGrafter"/>
</dbReference>
<evidence type="ECO:0000256" key="13">
    <source>
        <dbReference type="ARBA" id="ARBA00047811"/>
    </source>
</evidence>
<dbReference type="Gene3D" id="1.10.510.10">
    <property type="entry name" value="Transferase(Phosphotransferase) domain 1"/>
    <property type="match status" value="1"/>
</dbReference>
<comment type="similarity">
    <text evidence="1">Belongs to the protein kinase superfamily. CMGC Ser/Thr protein kinase family. CDC2/CDKX subfamily.</text>
</comment>